<protein>
    <submittedName>
        <fullName evidence="11">Uncharacterized protein</fullName>
    </submittedName>
</protein>
<dbReference type="Proteomes" id="UP001162131">
    <property type="component" value="Unassembled WGS sequence"/>
</dbReference>
<keyword evidence="4" id="KW-0547">Nucleotide-binding</keyword>
<keyword evidence="3 8" id="KW-0812">Transmembrane</keyword>
<proteinExistence type="predicted"/>
<evidence type="ECO:0000256" key="8">
    <source>
        <dbReference type="SAM" id="Phobius"/>
    </source>
</evidence>
<dbReference type="Gene3D" id="1.20.1560.10">
    <property type="entry name" value="ABC transporter type 1, transmembrane domain"/>
    <property type="match status" value="1"/>
</dbReference>
<dbReference type="GO" id="GO:0090374">
    <property type="term" value="P:oligopeptide export from mitochondrion"/>
    <property type="evidence" value="ECO:0007669"/>
    <property type="project" value="TreeGrafter"/>
</dbReference>
<comment type="caution">
    <text evidence="11">The sequence shown here is derived from an EMBL/GenBank/DDBJ whole genome shotgun (WGS) entry which is preliminary data.</text>
</comment>
<comment type="subcellular location">
    <subcellularLocation>
        <location evidence="1">Membrane</location>
        <topology evidence="1">Multi-pass membrane protein</topology>
    </subcellularLocation>
</comment>
<dbReference type="GO" id="GO:0005524">
    <property type="term" value="F:ATP binding"/>
    <property type="evidence" value="ECO:0007669"/>
    <property type="project" value="UniProtKB-KW"/>
</dbReference>
<dbReference type="FunFam" id="3.40.50.300:FF:000836">
    <property type="entry name" value="ABC transporter B family member 25"/>
    <property type="match status" value="1"/>
</dbReference>
<dbReference type="InterPro" id="IPR011527">
    <property type="entry name" value="ABC1_TM_dom"/>
</dbReference>
<evidence type="ECO:0000256" key="5">
    <source>
        <dbReference type="ARBA" id="ARBA00022840"/>
    </source>
</evidence>
<feature type="domain" description="ABC transmembrane type-1" evidence="10">
    <location>
        <begin position="32"/>
        <end position="313"/>
    </location>
</feature>
<dbReference type="GO" id="GO:0005743">
    <property type="term" value="C:mitochondrial inner membrane"/>
    <property type="evidence" value="ECO:0007669"/>
    <property type="project" value="TreeGrafter"/>
</dbReference>
<dbReference type="PROSITE" id="PS50929">
    <property type="entry name" value="ABC_TM1F"/>
    <property type="match status" value="1"/>
</dbReference>
<sequence>MLLHNCRRSASSEFHHLFKLLVPEKTLLMKFAFSLTVSSGVSLCFPLALQDIYNLCAVPTTSQHEIVRVVGKWTAVFGAGALSTYMRRLAIEDLSNTVAMKMRIEFFEDLLRKKYQVFGENTTGDLSHQLNSDIWTIAYTITNEFSSAMRGVAFFTGGAGFLLYTCPPLTMISLFPMMALASISKYYGNLLRRERETQAIYLRQLNSFAQERLVQIKTIKHFTAEGIELKKYAEKQTKVYNKAIDVARYSAKHHALMEAMGQNAVLWCLGYGAYLISTGSGLSVGALTAFAMYSVYAGLGFRLLASGYTELKKAAGVYNKILETKSSIDDKEEILISPTILPKSTVGPSIIFKNVSFTYPGREIPVLDNINLEIKSGEIWGIVGPSGCGKSTLFHLLTHLYAPTSGLIYIDNVDIHTKPAWWARQQISIVSQEAPLFSGSILDNIKYSNPNATMEEVIDACKRADAYDFINNFEDKFDSEVGEGGSALSGGQKQRVAIARALLKTPHMLLLDEATSGLDHQSEKTVQGILEREVKNRGFTVLLISHKIRTLKALTDRIAVLHAGKIIATGTFDELKESKHI</sequence>
<gene>
    <name evidence="11" type="ORF">BSTOLATCC_MIC39666</name>
</gene>
<dbReference type="PROSITE" id="PS50893">
    <property type="entry name" value="ABC_TRANSPORTER_2"/>
    <property type="match status" value="1"/>
</dbReference>
<dbReference type="GO" id="GO:0016887">
    <property type="term" value="F:ATP hydrolysis activity"/>
    <property type="evidence" value="ECO:0007669"/>
    <property type="project" value="InterPro"/>
</dbReference>
<reference evidence="11" key="1">
    <citation type="submission" date="2021-09" db="EMBL/GenBank/DDBJ databases">
        <authorList>
            <consortium name="AG Swart"/>
            <person name="Singh M."/>
            <person name="Singh A."/>
            <person name="Seah K."/>
            <person name="Emmerich C."/>
        </authorList>
    </citation>
    <scope>NUCLEOTIDE SEQUENCE</scope>
    <source>
        <strain evidence="11">ATCC30299</strain>
    </source>
</reference>
<feature type="domain" description="ABC transporter" evidence="9">
    <location>
        <begin position="350"/>
        <end position="581"/>
    </location>
</feature>
<dbReference type="SUPFAM" id="SSF90123">
    <property type="entry name" value="ABC transporter transmembrane region"/>
    <property type="match status" value="1"/>
</dbReference>
<dbReference type="EMBL" id="CAJZBQ010000039">
    <property type="protein sequence ID" value="CAG9325883.1"/>
    <property type="molecule type" value="Genomic_DNA"/>
</dbReference>
<dbReference type="GO" id="GO:0015421">
    <property type="term" value="F:ABC-type oligopeptide transporter activity"/>
    <property type="evidence" value="ECO:0007669"/>
    <property type="project" value="TreeGrafter"/>
</dbReference>
<evidence type="ECO:0000256" key="7">
    <source>
        <dbReference type="ARBA" id="ARBA00023136"/>
    </source>
</evidence>
<feature type="transmembrane region" description="Helical" evidence="8">
    <location>
        <begin position="255"/>
        <end position="276"/>
    </location>
</feature>
<keyword evidence="2" id="KW-0813">Transport</keyword>
<keyword evidence="6 8" id="KW-1133">Transmembrane helix</keyword>
<dbReference type="SMART" id="SM00382">
    <property type="entry name" value="AAA"/>
    <property type="match status" value="1"/>
</dbReference>
<keyword evidence="12" id="KW-1185">Reference proteome</keyword>
<organism evidence="11 12">
    <name type="scientific">Blepharisma stoltei</name>
    <dbReference type="NCBI Taxonomy" id="1481888"/>
    <lineage>
        <taxon>Eukaryota</taxon>
        <taxon>Sar</taxon>
        <taxon>Alveolata</taxon>
        <taxon>Ciliophora</taxon>
        <taxon>Postciliodesmatophora</taxon>
        <taxon>Heterotrichea</taxon>
        <taxon>Heterotrichida</taxon>
        <taxon>Blepharismidae</taxon>
        <taxon>Blepharisma</taxon>
    </lineage>
</organism>
<keyword evidence="5" id="KW-0067">ATP-binding</keyword>
<dbReference type="PANTHER" id="PTHR43394">
    <property type="entry name" value="ATP-DEPENDENT PERMEASE MDL1, MITOCHONDRIAL"/>
    <property type="match status" value="1"/>
</dbReference>
<dbReference type="InterPro" id="IPR027417">
    <property type="entry name" value="P-loop_NTPase"/>
</dbReference>
<dbReference type="InterPro" id="IPR036640">
    <property type="entry name" value="ABC1_TM_sf"/>
</dbReference>
<dbReference type="AlphaFoldDB" id="A0AAU9JJJ8"/>
<accession>A0AAU9JJJ8</accession>
<evidence type="ECO:0000259" key="10">
    <source>
        <dbReference type="PROSITE" id="PS50929"/>
    </source>
</evidence>
<evidence type="ECO:0000256" key="3">
    <source>
        <dbReference type="ARBA" id="ARBA00022692"/>
    </source>
</evidence>
<dbReference type="Pfam" id="PF00664">
    <property type="entry name" value="ABC_membrane"/>
    <property type="match status" value="1"/>
</dbReference>
<name>A0AAU9JJJ8_9CILI</name>
<dbReference type="InterPro" id="IPR003593">
    <property type="entry name" value="AAA+_ATPase"/>
</dbReference>
<evidence type="ECO:0000313" key="11">
    <source>
        <dbReference type="EMBL" id="CAG9325883.1"/>
    </source>
</evidence>
<dbReference type="Gene3D" id="3.40.50.300">
    <property type="entry name" value="P-loop containing nucleotide triphosphate hydrolases"/>
    <property type="match status" value="1"/>
</dbReference>
<evidence type="ECO:0000259" key="9">
    <source>
        <dbReference type="PROSITE" id="PS50893"/>
    </source>
</evidence>
<feature type="transmembrane region" description="Helical" evidence="8">
    <location>
        <begin position="161"/>
        <end position="183"/>
    </location>
</feature>
<keyword evidence="7 8" id="KW-0472">Membrane</keyword>
<evidence type="ECO:0000256" key="1">
    <source>
        <dbReference type="ARBA" id="ARBA00004141"/>
    </source>
</evidence>
<evidence type="ECO:0000256" key="2">
    <source>
        <dbReference type="ARBA" id="ARBA00022448"/>
    </source>
</evidence>
<dbReference type="InterPro" id="IPR003439">
    <property type="entry name" value="ABC_transporter-like_ATP-bd"/>
</dbReference>
<dbReference type="PROSITE" id="PS00211">
    <property type="entry name" value="ABC_TRANSPORTER_1"/>
    <property type="match status" value="1"/>
</dbReference>
<dbReference type="PANTHER" id="PTHR43394:SF1">
    <property type="entry name" value="ATP-BINDING CASSETTE SUB-FAMILY B MEMBER 10, MITOCHONDRIAL"/>
    <property type="match status" value="1"/>
</dbReference>
<dbReference type="SUPFAM" id="SSF52540">
    <property type="entry name" value="P-loop containing nucleoside triphosphate hydrolases"/>
    <property type="match status" value="1"/>
</dbReference>
<dbReference type="InterPro" id="IPR039421">
    <property type="entry name" value="Type_1_exporter"/>
</dbReference>
<evidence type="ECO:0000256" key="6">
    <source>
        <dbReference type="ARBA" id="ARBA00022989"/>
    </source>
</evidence>
<evidence type="ECO:0000313" key="12">
    <source>
        <dbReference type="Proteomes" id="UP001162131"/>
    </source>
</evidence>
<dbReference type="Pfam" id="PF00005">
    <property type="entry name" value="ABC_tran"/>
    <property type="match status" value="1"/>
</dbReference>
<dbReference type="InterPro" id="IPR017871">
    <property type="entry name" value="ABC_transporter-like_CS"/>
</dbReference>
<evidence type="ECO:0000256" key="4">
    <source>
        <dbReference type="ARBA" id="ARBA00022741"/>
    </source>
</evidence>